<name>A0AAV4W7N0_CAEEX</name>
<evidence type="ECO:0000313" key="1">
    <source>
        <dbReference type="EMBL" id="GIY78786.1"/>
    </source>
</evidence>
<reference evidence="1 2" key="1">
    <citation type="submission" date="2021-06" db="EMBL/GenBank/DDBJ databases">
        <title>Caerostris extrusa draft genome.</title>
        <authorList>
            <person name="Kono N."/>
            <person name="Arakawa K."/>
        </authorList>
    </citation>
    <scope>NUCLEOTIDE SEQUENCE [LARGE SCALE GENOMIC DNA]</scope>
</reference>
<protein>
    <submittedName>
        <fullName evidence="1">Uncharacterized protein</fullName>
    </submittedName>
</protein>
<proteinExistence type="predicted"/>
<dbReference type="AlphaFoldDB" id="A0AAV4W7N0"/>
<organism evidence="1 2">
    <name type="scientific">Caerostris extrusa</name>
    <name type="common">Bark spider</name>
    <name type="synonym">Caerostris bankana</name>
    <dbReference type="NCBI Taxonomy" id="172846"/>
    <lineage>
        <taxon>Eukaryota</taxon>
        <taxon>Metazoa</taxon>
        <taxon>Ecdysozoa</taxon>
        <taxon>Arthropoda</taxon>
        <taxon>Chelicerata</taxon>
        <taxon>Arachnida</taxon>
        <taxon>Araneae</taxon>
        <taxon>Araneomorphae</taxon>
        <taxon>Entelegynae</taxon>
        <taxon>Araneoidea</taxon>
        <taxon>Araneidae</taxon>
        <taxon>Caerostris</taxon>
    </lineage>
</organism>
<dbReference type="Proteomes" id="UP001054945">
    <property type="component" value="Unassembled WGS sequence"/>
</dbReference>
<evidence type="ECO:0000313" key="2">
    <source>
        <dbReference type="Proteomes" id="UP001054945"/>
    </source>
</evidence>
<sequence length="78" mass="8753">MQEAVIHFVSHNVMRSYSDAISSRACSQRIILALQKWRRTFESMAASILKPISATYVHSDVCTAWIEVLCVGCCDEMG</sequence>
<keyword evidence="2" id="KW-1185">Reference proteome</keyword>
<dbReference type="EMBL" id="BPLR01015797">
    <property type="protein sequence ID" value="GIY78786.1"/>
    <property type="molecule type" value="Genomic_DNA"/>
</dbReference>
<gene>
    <name evidence="1" type="ORF">CEXT_110871</name>
</gene>
<accession>A0AAV4W7N0</accession>
<comment type="caution">
    <text evidence="1">The sequence shown here is derived from an EMBL/GenBank/DDBJ whole genome shotgun (WGS) entry which is preliminary data.</text>
</comment>